<dbReference type="Proteomes" id="UP001223802">
    <property type="component" value="Chromosome"/>
</dbReference>
<evidence type="ECO:0000259" key="1">
    <source>
        <dbReference type="Pfam" id="PF13490"/>
    </source>
</evidence>
<evidence type="ECO:0000313" key="2">
    <source>
        <dbReference type="EMBL" id="WMC10869.1"/>
    </source>
</evidence>
<dbReference type="AlphaFoldDB" id="A0AA50QC78"/>
<organism evidence="2 3">
    <name type="scientific">Oceanimonas pelagia</name>
    <dbReference type="NCBI Taxonomy" id="3028314"/>
    <lineage>
        <taxon>Bacteria</taxon>
        <taxon>Pseudomonadati</taxon>
        <taxon>Pseudomonadota</taxon>
        <taxon>Gammaproteobacteria</taxon>
        <taxon>Aeromonadales</taxon>
        <taxon>Aeromonadaceae</taxon>
        <taxon>Oceanimonas</taxon>
    </lineage>
</organism>
<dbReference type="InterPro" id="IPR027383">
    <property type="entry name" value="Znf_put"/>
</dbReference>
<protein>
    <submittedName>
        <fullName evidence="2">Zf-HC2 domain-containing protein</fullName>
    </submittedName>
</protein>
<sequence>MLKCRQATRLMSESQERPLTTRETLSLRLHTLMCDACSNFQQQLPVLRRLCRTYAKRK</sequence>
<dbReference type="Pfam" id="PF13490">
    <property type="entry name" value="zf-HC2"/>
    <property type="match status" value="1"/>
</dbReference>
<feature type="domain" description="Putative zinc-finger" evidence="1">
    <location>
        <begin position="4"/>
        <end position="37"/>
    </location>
</feature>
<name>A0AA50QC78_9GAMM</name>
<accession>A0AA50QC78</accession>
<keyword evidence="3" id="KW-1185">Reference proteome</keyword>
<dbReference type="EMBL" id="CP118224">
    <property type="protein sequence ID" value="WMC10869.1"/>
    <property type="molecule type" value="Genomic_DNA"/>
</dbReference>
<reference evidence="2 3" key="1">
    <citation type="submission" date="2023-02" db="EMBL/GenBank/DDBJ databases">
        <title>Complete genome sequence of a novel bacterium Oceanimonas sp. NTOU-MSR1 isolated from marine coast sediment.</title>
        <authorList>
            <person name="Yang H.-T."/>
            <person name="Chen Y.-L."/>
            <person name="Ho Y.-N."/>
        </authorList>
    </citation>
    <scope>NUCLEOTIDE SEQUENCE [LARGE SCALE GENOMIC DNA]</scope>
    <source>
        <strain evidence="2 3">NTOU-MSR1</strain>
    </source>
</reference>
<gene>
    <name evidence="2" type="ORF">PU634_00455</name>
</gene>
<evidence type="ECO:0000313" key="3">
    <source>
        <dbReference type="Proteomes" id="UP001223802"/>
    </source>
</evidence>
<proteinExistence type="predicted"/>
<dbReference type="RefSeq" id="WP_306762126.1">
    <property type="nucleotide sequence ID" value="NZ_CP118224.1"/>
</dbReference>
<dbReference type="KEGG" id="ope:PU634_00455"/>